<dbReference type="AlphaFoldDB" id="A0A8H7Q0A6"/>
<dbReference type="OrthoDB" id="9971592at2759"/>
<dbReference type="Proteomes" id="UP000654370">
    <property type="component" value="Unassembled WGS sequence"/>
</dbReference>
<sequence>MPLTKPPPPPPKPVFDEFSTPSDFNDNFKKKETTKYMNPCELEEKQSMKCLDKNNYDKSKCEFYFLQYRECKKKWDDGIEITADKLSTLVKAAGVEVEPVWFSLYAKALAGQDLNALLMNIGSAGAAAGPAAGGAAAAAGGAADEPAAEEKEEEKEESDDDMGFGLFD</sequence>
<evidence type="ECO:0000256" key="2">
    <source>
        <dbReference type="ARBA" id="ARBA00022980"/>
    </source>
</evidence>
<name>A0A8H7Q0A6_MORIS</name>
<accession>A0A8H7Q0A6</accession>
<evidence type="ECO:0000256" key="1">
    <source>
        <dbReference type="ARBA" id="ARBA00005436"/>
    </source>
</evidence>
<feature type="compositionally biased region" description="Pro residues" evidence="4">
    <location>
        <begin position="1"/>
        <end position="13"/>
    </location>
</feature>
<feature type="compositionally biased region" description="Low complexity" evidence="4">
    <location>
        <begin position="127"/>
        <end position="145"/>
    </location>
</feature>
<dbReference type="InterPro" id="IPR009069">
    <property type="entry name" value="Cys_alpha_HP_mot_SF"/>
</dbReference>
<organism evidence="5 6">
    <name type="scientific">Mortierella isabellina</name>
    <name type="common">Filamentous fungus</name>
    <name type="synonym">Umbelopsis isabellina</name>
    <dbReference type="NCBI Taxonomy" id="91625"/>
    <lineage>
        <taxon>Eukaryota</taxon>
        <taxon>Fungi</taxon>
        <taxon>Fungi incertae sedis</taxon>
        <taxon>Mucoromycota</taxon>
        <taxon>Mucoromycotina</taxon>
        <taxon>Umbelopsidomycetes</taxon>
        <taxon>Umbelopsidales</taxon>
        <taxon>Umbelopsidaceae</taxon>
        <taxon>Umbelopsis</taxon>
    </lineage>
</organism>
<dbReference type="InterPro" id="IPR027534">
    <property type="entry name" value="Ribosomal_P1/P2"/>
</dbReference>
<dbReference type="InterPro" id="IPR038716">
    <property type="entry name" value="P1/P2_N_sf"/>
</dbReference>
<reference evidence="5" key="1">
    <citation type="submission" date="2020-12" db="EMBL/GenBank/DDBJ databases">
        <title>Metabolic potential, ecology and presence of endohyphal bacteria is reflected in genomic diversity of Mucoromycotina.</title>
        <authorList>
            <person name="Muszewska A."/>
            <person name="Okrasinska A."/>
            <person name="Steczkiewicz K."/>
            <person name="Drgas O."/>
            <person name="Orlowska M."/>
            <person name="Perlinska-Lenart U."/>
            <person name="Aleksandrzak-Piekarczyk T."/>
            <person name="Szatraj K."/>
            <person name="Zielenkiewicz U."/>
            <person name="Pilsyk S."/>
            <person name="Malc E."/>
            <person name="Mieczkowski P."/>
            <person name="Kruszewska J.S."/>
            <person name="Biernat P."/>
            <person name="Pawlowska J."/>
        </authorList>
    </citation>
    <scope>NUCLEOTIDE SEQUENCE</scope>
    <source>
        <strain evidence="5">WA0000067209</strain>
    </source>
</reference>
<dbReference type="PROSITE" id="PS51808">
    <property type="entry name" value="CHCH"/>
    <property type="match status" value="1"/>
</dbReference>
<keyword evidence="6" id="KW-1185">Reference proteome</keyword>
<comment type="similarity">
    <text evidence="1">Belongs to the eukaryotic ribosomal protein P1/P2 family.</text>
</comment>
<gene>
    <name evidence="5" type="ORF">INT43_006549</name>
</gene>
<dbReference type="SUPFAM" id="SSF47072">
    <property type="entry name" value="Cysteine alpha-hairpin motif"/>
    <property type="match status" value="1"/>
</dbReference>
<dbReference type="FunFam" id="1.10.10.1410:FF:000002">
    <property type="entry name" value="60S acidic ribosomal protein P2"/>
    <property type="match status" value="1"/>
</dbReference>
<dbReference type="EMBL" id="JAEPQZ010000003">
    <property type="protein sequence ID" value="KAG2183543.1"/>
    <property type="molecule type" value="Genomic_DNA"/>
</dbReference>
<dbReference type="PANTHER" id="PTHR45696:SF10">
    <property type="entry name" value="LARGE RIBOSOMAL SUBUNIT PROTEIN P1"/>
    <property type="match status" value="1"/>
</dbReference>
<evidence type="ECO:0000256" key="3">
    <source>
        <dbReference type="ARBA" id="ARBA00023274"/>
    </source>
</evidence>
<dbReference type="GO" id="GO:0022625">
    <property type="term" value="C:cytosolic large ribosomal subunit"/>
    <property type="evidence" value="ECO:0007669"/>
    <property type="project" value="TreeGrafter"/>
</dbReference>
<dbReference type="GO" id="GO:0043021">
    <property type="term" value="F:ribonucleoprotein complex binding"/>
    <property type="evidence" value="ECO:0007669"/>
    <property type="project" value="TreeGrafter"/>
</dbReference>
<feature type="region of interest" description="Disordered" evidence="4">
    <location>
        <begin position="127"/>
        <end position="168"/>
    </location>
</feature>
<keyword evidence="2" id="KW-0689">Ribosomal protein</keyword>
<evidence type="ECO:0000313" key="6">
    <source>
        <dbReference type="Proteomes" id="UP000654370"/>
    </source>
</evidence>
<dbReference type="GO" id="GO:0030295">
    <property type="term" value="F:protein kinase activator activity"/>
    <property type="evidence" value="ECO:0007669"/>
    <property type="project" value="TreeGrafter"/>
</dbReference>
<protein>
    <submittedName>
        <fullName evidence="5">Uncharacterized protein</fullName>
    </submittedName>
</protein>
<dbReference type="PANTHER" id="PTHR45696">
    <property type="entry name" value="60S ACIDIC RIBOSOMAL PROTEIN P1"/>
    <property type="match status" value="1"/>
</dbReference>
<dbReference type="Gene3D" id="1.10.10.1410">
    <property type="match status" value="1"/>
</dbReference>
<evidence type="ECO:0000256" key="4">
    <source>
        <dbReference type="SAM" id="MobiDB-lite"/>
    </source>
</evidence>
<evidence type="ECO:0000313" key="5">
    <source>
        <dbReference type="EMBL" id="KAG2183543.1"/>
    </source>
</evidence>
<dbReference type="HAMAP" id="MF_01478">
    <property type="entry name" value="Ribosomal_L12_arch"/>
    <property type="match status" value="1"/>
</dbReference>
<dbReference type="GO" id="GO:0003735">
    <property type="term" value="F:structural constituent of ribosome"/>
    <property type="evidence" value="ECO:0007669"/>
    <property type="project" value="InterPro"/>
</dbReference>
<dbReference type="GO" id="GO:0006414">
    <property type="term" value="P:translational elongation"/>
    <property type="evidence" value="ECO:0007669"/>
    <property type="project" value="InterPro"/>
</dbReference>
<comment type="caution">
    <text evidence="5">The sequence shown here is derived from an EMBL/GenBank/DDBJ whole genome shotgun (WGS) entry which is preliminary data.</text>
</comment>
<keyword evidence="3" id="KW-0687">Ribonucleoprotein</keyword>
<proteinExistence type="inferred from homology"/>
<feature type="region of interest" description="Disordered" evidence="4">
    <location>
        <begin position="1"/>
        <end position="29"/>
    </location>
</feature>
<dbReference type="Pfam" id="PF00428">
    <property type="entry name" value="Ribosomal_60s"/>
    <property type="match status" value="1"/>
</dbReference>
<feature type="compositionally biased region" description="Acidic residues" evidence="4">
    <location>
        <begin position="146"/>
        <end position="162"/>
    </location>
</feature>
<dbReference type="GO" id="GO:0002181">
    <property type="term" value="P:cytoplasmic translation"/>
    <property type="evidence" value="ECO:0007669"/>
    <property type="project" value="TreeGrafter"/>
</dbReference>
<dbReference type="CDD" id="cd05831">
    <property type="entry name" value="Ribosomal_P1"/>
    <property type="match status" value="1"/>
</dbReference>